<dbReference type="Proteomes" id="UP000630353">
    <property type="component" value="Unassembled WGS sequence"/>
</dbReference>
<dbReference type="PANTHER" id="PTHR12302:SF26">
    <property type="entry name" value="BLR1266 PROTEIN"/>
    <property type="match status" value="1"/>
</dbReference>
<dbReference type="SMART" id="SM00318">
    <property type="entry name" value="SNc"/>
    <property type="match status" value="1"/>
</dbReference>
<dbReference type="PANTHER" id="PTHR12302">
    <property type="entry name" value="EBNA2 BINDING PROTEIN P100"/>
    <property type="match status" value="1"/>
</dbReference>
<dbReference type="AlphaFoldDB" id="A0A918XW62"/>
<feature type="signal peptide" evidence="1">
    <location>
        <begin position="1"/>
        <end position="26"/>
    </location>
</feature>
<organism evidence="3 4">
    <name type="scientific">Thalassobaculum fulvum</name>
    <dbReference type="NCBI Taxonomy" id="1633335"/>
    <lineage>
        <taxon>Bacteria</taxon>
        <taxon>Pseudomonadati</taxon>
        <taxon>Pseudomonadota</taxon>
        <taxon>Alphaproteobacteria</taxon>
        <taxon>Rhodospirillales</taxon>
        <taxon>Thalassobaculaceae</taxon>
        <taxon>Thalassobaculum</taxon>
    </lineage>
</organism>
<reference evidence="3" key="2">
    <citation type="submission" date="2020-09" db="EMBL/GenBank/DDBJ databases">
        <authorList>
            <person name="Sun Q."/>
            <person name="Kim S."/>
        </authorList>
    </citation>
    <scope>NUCLEOTIDE SEQUENCE</scope>
    <source>
        <strain evidence="3">KCTC 42651</strain>
    </source>
</reference>
<name>A0A918XW62_9PROT</name>
<keyword evidence="4" id="KW-1185">Reference proteome</keyword>
<keyword evidence="1" id="KW-0732">Signal</keyword>
<feature type="chain" id="PRO_5037363965" description="TNase-like domain-containing protein" evidence="1">
    <location>
        <begin position="27"/>
        <end position="162"/>
    </location>
</feature>
<gene>
    <name evidence="3" type="ORF">GCM10017083_40740</name>
</gene>
<dbReference type="Pfam" id="PF00565">
    <property type="entry name" value="SNase"/>
    <property type="match status" value="1"/>
</dbReference>
<feature type="domain" description="TNase-like" evidence="2">
    <location>
        <begin position="34"/>
        <end position="149"/>
    </location>
</feature>
<dbReference type="EMBL" id="BMZS01000010">
    <property type="protein sequence ID" value="GHD58175.1"/>
    <property type="molecule type" value="Genomic_DNA"/>
</dbReference>
<proteinExistence type="predicted"/>
<evidence type="ECO:0000313" key="3">
    <source>
        <dbReference type="EMBL" id="GHD58175.1"/>
    </source>
</evidence>
<dbReference type="InterPro" id="IPR035437">
    <property type="entry name" value="SNase_OB-fold_sf"/>
</dbReference>
<protein>
    <recommendedName>
        <fullName evidence="2">TNase-like domain-containing protein</fullName>
    </recommendedName>
</protein>
<dbReference type="InterPro" id="IPR016071">
    <property type="entry name" value="Staphylococal_nuclease_OB-fold"/>
</dbReference>
<dbReference type="RefSeq" id="WP_189993064.1">
    <property type="nucleotide sequence ID" value="NZ_BMZS01000010.1"/>
</dbReference>
<comment type="caution">
    <text evidence="3">The sequence shown here is derived from an EMBL/GenBank/DDBJ whole genome shotgun (WGS) entry which is preliminary data.</text>
</comment>
<dbReference type="PROSITE" id="PS50830">
    <property type="entry name" value="TNASE_3"/>
    <property type="match status" value="1"/>
</dbReference>
<evidence type="ECO:0000256" key="1">
    <source>
        <dbReference type="SAM" id="SignalP"/>
    </source>
</evidence>
<accession>A0A918XW62</accession>
<evidence type="ECO:0000313" key="4">
    <source>
        <dbReference type="Proteomes" id="UP000630353"/>
    </source>
</evidence>
<reference evidence="3" key="1">
    <citation type="journal article" date="2014" name="Int. J. Syst. Evol. Microbiol.">
        <title>Complete genome sequence of Corynebacterium casei LMG S-19264T (=DSM 44701T), isolated from a smear-ripened cheese.</title>
        <authorList>
            <consortium name="US DOE Joint Genome Institute (JGI-PGF)"/>
            <person name="Walter F."/>
            <person name="Albersmeier A."/>
            <person name="Kalinowski J."/>
            <person name="Ruckert C."/>
        </authorList>
    </citation>
    <scope>NUCLEOTIDE SEQUENCE</scope>
    <source>
        <strain evidence="3">KCTC 42651</strain>
    </source>
</reference>
<sequence>MRPARLFAALAVSAATALSAGTPAVAEVKGRPLVVSGDTLRFGREEVRLHGVDAPEQDQYCENEYGRTFECGIQALDALTELIGRRTVTCVGDRRSEEGHLLSVCYAGDTNLNARMVRTGWAVARPAEQPDFASLEKLARNDRAGIWALKFVDPAEWRKQNP</sequence>
<dbReference type="SUPFAM" id="SSF50199">
    <property type="entry name" value="Staphylococcal nuclease"/>
    <property type="match status" value="1"/>
</dbReference>
<dbReference type="Gene3D" id="2.40.50.90">
    <property type="match status" value="1"/>
</dbReference>
<evidence type="ECO:0000259" key="2">
    <source>
        <dbReference type="PROSITE" id="PS50830"/>
    </source>
</evidence>